<evidence type="ECO:0000313" key="2">
    <source>
        <dbReference type="EMBL" id="QVT77815.1"/>
    </source>
</evidence>
<name>A0ABX8ED96_9ACTN</name>
<reference evidence="2 3" key="1">
    <citation type="submission" date="2021-05" db="EMBL/GenBank/DDBJ databases">
        <title>Complete genome of Nocardioides aquaticus KCTC 9944T isolated from meromictic and hypersaline Ekho Lake, Antarctica.</title>
        <authorList>
            <person name="Hwang K."/>
            <person name="Kim K.M."/>
            <person name="Choe H."/>
        </authorList>
    </citation>
    <scope>NUCLEOTIDE SEQUENCE [LARGE SCALE GENOMIC DNA]</scope>
    <source>
        <strain evidence="2 3">KCTC 9944</strain>
    </source>
</reference>
<protein>
    <submittedName>
        <fullName evidence="2">Uncharacterized protein</fullName>
    </submittedName>
</protein>
<keyword evidence="1" id="KW-0812">Transmembrane</keyword>
<dbReference type="Proteomes" id="UP000679307">
    <property type="component" value="Chromosome"/>
</dbReference>
<feature type="transmembrane region" description="Helical" evidence="1">
    <location>
        <begin position="48"/>
        <end position="68"/>
    </location>
</feature>
<evidence type="ECO:0000313" key="3">
    <source>
        <dbReference type="Proteomes" id="UP000679307"/>
    </source>
</evidence>
<accession>A0ABX8ED96</accession>
<keyword evidence="1" id="KW-1133">Transmembrane helix</keyword>
<evidence type="ECO:0000256" key="1">
    <source>
        <dbReference type="SAM" id="Phobius"/>
    </source>
</evidence>
<organism evidence="2 3">
    <name type="scientific">Nocardioides aquaticus</name>
    <dbReference type="NCBI Taxonomy" id="160826"/>
    <lineage>
        <taxon>Bacteria</taxon>
        <taxon>Bacillati</taxon>
        <taxon>Actinomycetota</taxon>
        <taxon>Actinomycetes</taxon>
        <taxon>Propionibacteriales</taxon>
        <taxon>Nocardioidaceae</taxon>
        <taxon>Nocardioides</taxon>
    </lineage>
</organism>
<gene>
    <name evidence="2" type="ORF">ENKNEFLB_00184</name>
</gene>
<keyword evidence="1" id="KW-0472">Membrane</keyword>
<proteinExistence type="predicted"/>
<sequence>MVVRLGGIRQTLVRSLPRTSPNRHGLLGICSKLHSRVCREYVRSMKTIAGAVAAALLTLGLLAAAPVAPASADTPGYVSRVEFGKARTGWAINRVDRLFDTVGRVVSQGGGWMTRDYRAFGGRTASLTYEMTNGVWRMRYKYLSS</sequence>
<keyword evidence="3" id="KW-1185">Reference proteome</keyword>
<dbReference type="EMBL" id="CP075371">
    <property type="protein sequence ID" value="QVT77815.1"/>
    <property type="molecule type" value="Genomic_DNA"/>
</dbReference>